<dbReference type="EMBL" id="LR796624">
    <property type="protein sequence ID" value="CAB4154814.1"/>
    <property type="molecule type" value="Genomic_DNA"/>
</dbReference>
<reference evidence="1" key="1">
    <citation type="submission" date="2020-04" db="EMBL/GenBank/DDBJ databases">
        <authorList>
            <person name="Chiriac C."/>
            <person name="Salcher M."/>
            <person name="Ghai R."/>
            <person name="Kavagutti S V."/>
        </authorList>
    </citation>
    <scope>NUCLEOTIDE SEQUENCE</scope>
</reference>
<name>A0A6J5NHD3_9CAUD</name>
<proteinExistence type="predicted"/>
<protein>
    <submittedName>
        <fullName evidence="1">Uncharacterized protein</fullName>
    </submittedName>
</protein>
<gene>
    <name evidence="1" type="ORF">UFOVP649_31</name>
</gene>
<organism evidence="1">
    <name type="scientific">uncultured Caudovirales phage</name>
    <dbReference type="NCBI Taxonomy" id="2100421"/>
    <lineage>
        <taxon>Viruses</taxon>
        <taxon>Duplodnaviria</taxon>
        <taxon>Heunggongvirae</taxon>
        <taxon>Uroviricota</taxon>
        <taxon>Caudoviricetes</taxon>
        <taxon>Peduoviridae</taxon>
        <taxon>Maltschvirus</taxon>
        <taxon>Maltschvirus maltsch</taxon>
    </lineage>
</organism>
<sequence>MTTNEERRTWTTSIRTPWNPIVHNLLKAIDHHNVLYFRTANAWHLEKAAMLRSYVDELKSWIHKEEADVAPLGQEPRNQGREA</sequence>
<accession>A0A6J5NHD3</accession>
<evidence type="ECO:0000313" key="1">
    <source>
        <dbReference type="EMBL" id="CAB4154814.1"/>
    </source>
</evidence>